<name>A0A6S7GRK4_PARCT</name>
<feature type="compositionally biased region" description="Polar residues" evidence="1">
    <location>
        <begin position="220"/>
        <end position="231"/>
    </location>
</feature>
<accession>A0A6S7GRK4</accession>
<dbReference type="EMBL" id="CACRXK020001136">
    <property type="protein sequence ID" value="CAB3987211.1"/>
    <property type="molecule type" value="Genomic_DNA"/>
</dbReference>
<reference evidence="2" key="1">
    <citation type="submission" date="2020-04" db="EMBL/GenBank/DDBJ databases">
        <authorList>
            <person name="Alioto T."/>
            <person name="Alioto T."/>
            <person name="Gomez Garrido J."/>
        </authorList>
    </citation>
    <scope>NUCLEOTIDE SEQUENCE</scope>
    <source>
        <strain evidence="2">A484AB</strain>
    </source>
</reference>
<proteinExistence type="predicted"/>
<evidence type="ECO:0000313" key="3">
    <source>
        <dbReference type="Proteomes" id="UP001152795"/>
    </source>
</evidence>
<keyword evidence="3" id="KW-1185">Reference proteome</keyword>
<feature type="compositionally biased region" description="Acidic residues" evidence="1">
    <location>
        <begin position="202"/>
        <end position="214"/>
    </location>
</feature>
<organism evidence="2 3">
    <name type="scientific">Paramuricea clavata</name>
    <name type="common">Red gorgonian</name>
    <name type="synonym">Violescent sea-whip</name>
    <dbReference type="NCBI Taxonomy" id="317549"/>
    <lineage>
        <taxon>Eukaryota</taxon>
        <taxon>Metazoa</taxon>
        <taxon>Cnidaria</taxon>
        <taxon>Anthozoa</taxon>
        <taxon>Octocorallia</taxon>
        <taxon>Malacalcyonacea</taxon>
        <taxon>Plexauridae</taxon>
        <taxon>Paramuricea</taxon>
    </lineage>
</organism>
<feature type="region of interest" description="Disordered" evidence="1">
    <location>
        <begin position="194"/>
        <end position="231"/>
    </location>
</feature>
<comment type="caution">
    <text evidence="2">The sequence shown here is derived from an EMBL/GenBank/DDBJ whole genome shotgun (WGS) entry which is preliminary data.</text>
</comment>
<dbReference type="Proteomes" id="UP001152795">
    <property type="component" value="Unassembled WGS sequence"/>
</dbReference>
<dbReference type="AlphaFoldDB" id="A0A6S7GRK4"/>
<evidence type="ECO:0000313" key="2">
    <source>
        <dbReference type="EMBL" id="CAB3987211.1"/>
    </source>
</evidence>
<evidence type="ECO:0000256" key="1">
    <source>
        <dbReference type="SAM" id="MobiDB-lite"/>
    </source>
</evidence>
<gene>
    <name evidence="2" type="ORF">PACLA_8A024202</name>
</gene>
<protein>
    <submittedName>
        <fullName evidence="2">Uncharacterized protein</fullName>
    </submittedName>
</protein>
<sequence>MIQVASVVEKQGYWKLKDSFCCCMGHKQPCKQPCDSSSQSVQCPAVNNYTSAHAKRKFLRMPLSCITVEVGPKQSVHFLVKDANITLIKSLLGRVYKKSVFGTILSKERVKDLLQLCDGDAQKECLRFGLSEASGLSSKVIKKQFGFSNVIERKIKINNALQKAAEIRECVYQLATIKEQAVLMSLGVELSNSDTDISQSESESDAESATESELGDCRQESSQLLQKFTSD</sequence>